<name>A0AC34Q4G2_9BILA</name>
<dbReference type="WBParaSite" id="JU765_v2.g12838.t1">
    <property type="protein sequence ID" value="JU765_v2.g12838.t1"/>
    <property type="gene ID" value="JU765_v2.g12838"/>
</dbReference>
<evidence type="ECO:0000313" key="1">
    <source>
        <dbReference type="Proteomes" id="UP000887576"/>
    </source>
</evidence>
<accession>A0AC34Q4G2</accession>
<proteinExistence type="predicted"/>
<dbReference type="Proteomes" id="UP000887576">
    <property type="component" value="Unplaced"/>
</dbReference>
<evidence type="ECO:0000313" key="2">
    <source>
        <dbReference type="WBParaSite" id="JU765_v2.g12838.t1"/>
    </source>
</evidence>
<sequence length="156" mass="17993">MVVMLQLLTQRGPEKILKTDEKLKINGANLDHVKIGQDLILDINPLQKCRVLDVYDPDYQEDSDSDVELQPSLPGTPKPQKKRPIVVDDDDDRPLDFNQSRKKTIVVDDDDDRPFDFNQSRKRTIVVDDDDDESYDFNQSKKFREFSINNGKNSGI</sequence>
<reference evidence="2" key="1">
    <citation type="submission" date="2022-11" db="UniProtKB">
        <authorList>
            <consortium name="WormBaseParasite"/>
        </authorList>
    </citation>
    <scope>IDENTIFICATION</scope>
</reference>
<protein>
    <submittedName>
        <fullName evidence="2">Uncharacterized protein</fullName>
    </submittedName>
</protein>
<organism evidence="1 2">
    <name type="scientific">Panagrolaimus sp. JU765</name>
    <dbReference type="NCBI Taxonomy" id="591449"/>
    <lineage>
        <taxon>Eukaryota</taxon>
        <taxon>Metazoa</taxon>
        <taxon>Ecdysozoa</taxon>
        <taxon>Nematoda</taxon>
        <taxon>Chromadorea</taxon>
        <taxon>Rhabditida</taxon>
        <taxon>Tylenchina</taxon>
        <taxon>Panagrolaimomorpha</taxon>
        <taxon>Panagrolaimoidea</taxon>
        <taxon>Panagrolaimidae</taxon>
        <taxon>Panagrolaimus</taxon>
    </lineage>
</organism>